<dbReference type="SMART" id="SM01411">
    <property type="entry name" value="Ephrin_rec_like"/>
    <property type="match status" value="7"/>
</dbReference>
<feature type="disulfide bond" evidence="3">
    <location>
        <begin position="407"/>
        <end position="416"/>
    </location>
</feature>
<dbReference type="Gene3D" id="2.10.50.10">
    <property type="entry name" value="Tumor Necrosis Factor Receptor, subunit A, domain 2"/>
    <property type="match status" value="6"/>
</dbReference>
<dbReference type="PANTHER" id="PTHR24046:SF5">
    <property type="entry name" value="EGF-LIKE DOMAIN-CONTAINING PROTEIN"/>
    <property type="match status" value="1"/>
</dbReference>
<dbReference type="Pfam" id="PF07699">
    <property type="entry name" value="Ephrin_rec_like"/>
    <property type="match status" value="6"/>
</dbReference>
<accession>A0A0B2VYW2</accession>
<dbReference type="STRING" id="6265.A0A0B2VYW2"/>
<protein>
    <submittedName>
        <fullName evidence="7">Sushi, von Willebrand factor type A, EGF and pentraxin domain-containing protein 1</fullName>
    </submittedName>
</protein>
<comment type="caution">
    <text evidence="7">The sequence shown here is derived from an EMBL/GenBank/DDBJ whole genome shotgun (WGS) entry which is preliminary data.</text>
</comment>
<dbReference type="GO" id="GO:0007165">
    <property type="term" value="P:signal transduction"/>
    <property type="evidence" value="ECO:0007669"/>
    <property type="project" value="TreeGrafter"/>
</dbReference>
<dbReference type="PROSITE" id="PS50026">
    <property type="entry name" value="EGF_3"/>
    <property type="match status" value="2"/>
</dbReference>
<dbReference type="Pfam" id="PF13385">
    <property type="entry name" value="Laminin_G_3"/>
    <property type="match status" value="1"/>
</dbReference>
<dbReference type="Pfam" id="PF02494">
    <property type="entry name" value="HYR"/>
    <property type="match status" value="1"/>
</dbReference>
<dbReference type="Gene3D" id="2.60.120.200">
    <property type="match status" value="1"/>
</dbReference>
<comment type="caution">
    <text evidence="3">Lacks conserved residue(s) required for the propagation of feature annotation.</text>
</comment>
<keyword evidence="4" id="KW-1133">Transmembrane helix</keyword>
<dbReference type="GO" id="GO:0005615">
    <property type="term" value="C:extracellular space"/>
    <property type="evidence" value="ECO:0007669"/>
    <property type="project" value="TreeGrafter"/>
</dbReference>
<dbReference type="InterPro" id="IPR009030">
    <property type="entry name" value="Growth_fac_rcpt_cys_sf"/>
</dbReference>
<dbReference type="InterPro" id="IPR003410">
    <property type="entry name" value="HYR_dom"/>
</dbReference>
<organism evidence="7 8">
    <name type="scientific">Toxocara canis</name>
    <name type="common">Canine roundworm</name>
    <dbReference type="NCBI Taxonomy" id="6265"/>
    <lineage>
        <taxon>Eukaryota</taxon>
        <taxon>Metazoa</taxon>
        <taxon>Ecdysozoa</taxon>
        <taxon>Nematoda</taxon>
        <taxon>Chromadorea</taxon>
        <taxon>Rhabditida</taxon>
        <taxon>Spirurina</taxon>
        <taxon>Ascaridomorpha</taxon>
        <taxon>Ascaridoidea</taxon>
        <taxon>Toxocaridae</taxon>
        <taxon>Toxocara</taxon>
    </lineage>
</organism>
<dbReference type="OMA" id="RATICEP"/>
<keyword evidence="4" id="KW-0472">Membrane</keyword>
<dbReference type="InterPro" id="IPR052071">
    <property type="entry name" value="SCUB_EGF-like_domain"/>
</dbReference>
<feature type="domain" description="EGF-like" evidence="5">
    <location>
        <begin position="347"/>
        <end position="379"/>
    </location>
</feature>
<gene>
    <name evidence="7" type="primary">Svep1</name>
    <name evidence="7" type="ORF">Tcan_04493</name>
</gene>
<dbReference type="PROSITE" id="PS01186">
    <property type="entry name" value="EGF_2"/>
    <property type="match status" value="2"/>
</dbReference>
<evidence type="ECO:0000256" key="3">
    <source>
        <dbReference type="PROSITE-ProRule" id="PRU00076"/>
    </source>
</evidence>
<feature type="domain" description="HYR" evidence="6">
    <location>
        <begin position="803"/>
        <end position="887"/>
    </location>
</feature>
<dbReference type="SUPFAM" id="SSF57184">
    <property type="entry name" value="Growth factor receptor domain"/>
    <property type="match status" value="2"/>
</dbReference>
<dbReference type="SMART" id="SM00181">
    <property type="entry name" value="EGF"/>
    <property type="match status" value="5"/>
</dbReference>
<evidence type="ECO:0000256" key="1">
    <source>
        <dbReference type="ARBA" id="ARBA00022737"/>
    </source>
</evidence>
<dbReference type="FunFam" id="2.10.50.10:FF:000032">
    <property type="entry name" value="Uncharacterized protein, isoform A"/>
    <property type="match status" value="1"/>
</dbReference>
<keyword evidence="3" id="KW-0245">EGF-like domain</keyword>
<dbReference type="GO" id="GO:0009986">
    <property type="term" value="C:cell surface"/>
    <property type="evidence" value="ECO:0007669"/>
    <property type="project" value="TreeGrafter"/>
</dbReference>
<dbReference type="OrthoDB" id="5814741at2759"/>
<evidence type="ECO:0000313" key="8">
    <source>
        <dbReference type="Proteomes" id="UP000031036"/>
    </source>
</evidence>
<keyword evidence="4" id="KW-0812">Transmembrane</keyword>
<evidence type="ECO:0000256" key="4">
    <source>
        <dbReference type="SAM" id="Phobius"/>
    </source>
</evidence>
<evidence type="ECO:0000256" key="2">
    <source>
        <dbReference type="ARBA" id="ARBA00023157"/>
    </source>
</evidence>
<dbReference type="InterPro" id="IPR011641">
    <property type="entry name" value="Tyr-kin_ephrin_A/B_rcpt-like"/>
</dbReference>
<dbReference type="InterPro" id="IPR000742">
    <property type="entry name" value="EGF"/>
</dbReference>
<evidence type="ECO:0000259" key="6">
    <source>
        <dbReference type="PROSITE" id="PS50825"/>
    </source>
</evidence>
<feature type="disulfide bond" evidence="3">
    <location>
        <begin position="369"/>
        <end position="378"/>
    </location>
</feature>
<feature type="domain" description="EGF-like" evidence="5">
    <location>
        <begin position="381"/>
        <end position="417"/>
    </location>
</feature>
<dbReference type="PROSITE" id="PS00022">
    <property type="entry name" value="EGF_1"/>
    <property type="match status" value="2"/>
</dbReference>
<evidence type="ECO:0000259" key="5">
    <source>
        <dbReference type="PROSITE" id="PS50026"/>
    </source>
</evidence>
<keyword evidence="1" id="KW-0677">Repeat</keyword>
<name>A0A0B2VYW2_TOXCA</name>
<feature type="transmembrane region" description="Helical" evidence="4">
    <location>
        <begin position="1264"/>
        <end position="1288"/>
    </location>
</feature>
<evidence type="ECO:0000313" key="7">
    <source>
        <dbReference type="EMBL" id="KHN86624.1"/>
    </source>
</evidence>
<dbReference type="InterPro" id="IPR013320">
    <property type="entry name" value="ConA-like_dom_sf"/>
</dbReference>
<dbReference type="PROSITE" id="PS50825">
    <property type="entry name" value="HYR"/>
    <property type="match status" value="1"/>
</dbReference>
<sequence length="1505" mass="165665">MVSARLPLVSWTDASDVQLIYEPFNGTKLEIDEPLRVTVTAVDQHGNIAKCRFWYVAKVNDCPLWPINQTEFECTGSLTQRFCTRKNRCELEYPSGVQALSCKIYAKLVSITAQSCADTSWHRSEYLTNGSLLTVLFISRVRNVAAASHCADQFVTAIKVGSTVVKNPCEGFQVRWQTANYSVQCDDEQCPSGFYSTSNGCDPCPVGTYSDRVGLKQCKKCPYGLSTVNLGSFSVKLCYERCPPGYYSATGLAPCRACPLGFYQPGNASKDCIECRGGNTTASPGAASESDCAEKCMPGWFSQNGLQPCIACPFGFYQPNAGKTKCIRCPEGTVTLQSSATTLLQCRRLSCDDGMCHNGATCTDRKCKCANGYAGSNCGVAMNLCYAEYCLNGAQCFFDGNSTRCQCLNGFAGMRCERRVASPEASPLASSPCSDISLCPNGACISTGHSYICECHDGYKNVPHSKQLCVPLDSCDFHPCTSADCRHASMNALECPRHPGAAKMNMVASSGCQNNGTMTPRGCLCPPQFGGVQCEKKRDDICIAVGNKKACGTGGCRQYSNQFNIYYFCECRNEKTQSYNLYFTGRPSSKRIVSIPFEDTLLDEFSLCGWVKPGVGGFGDRPYEMTTTPFISLIVSRSRVLDEEILSISCVGVKLDNTLVAPFTMKTNVWNQICIRYSRDYMMSVSMNGQTVATSDRRIKHVQSQVRILLGRATSGAERFFGELSLIQLYHRVLSDAEVRNMTYDCQRWLKSQTESEQTTVIVKWNQFSTVSNQDPSVYTLYPGICVSSACLPGHSHPASTVYDKIPPTLVGCPSDMYVVSERRLTTVSWQPSAPEDIFFDNVLISDISSNYRSGGVFAWGEYHVMYVARDEAGNIGKCEFNVIVSPRNCTDPPDPSNGSANIVKLNNSIARRVAFLDCNVGYLFADKMPDFLTCDVMLANEKFGGNGFCITPNCTGELQMFSNCGGRTKRTTAMSRIDVSYVLTVNTTRSSIFSYINSSMYEQYGENSRAPTTEWICKDPDYQMLLLRELKSCVKCTVGYYLNNSVCVPCPENTYKNTEGNGPCEKCEEGKVTGTTGAIMASDCYNNCTPGTYYYRPTASCKRCELGTFQPEYGTIQCLACSPGSSTSGIGASSEAECNVTCGAGFYMGVNEKCVACPQGTYRPHDRQIIQCISCNIGFTTPTINSSHSRDCSVMNCPAGTFINDNVTGPISQDSTRLSQICLQCPIGYYQGAPSMRYCVLSAVTIAPTTAIASQGKLESPPWITWLIVATAGGIAALIFSSVVIMYRKRLRNFLRCCKNPDLKTMATTDYYRDTTYTYPIVTSVSPTTTVPQMIEIYNEIFTGLQKMADGSEDSRARDFEDVESTPQALTVDTTLRAVEKYGPKAIGMDSSGFPIDSADYERFSFGKQGTEYSGTFDSLIRDSELRWSEQSSLRRRFEAISEPLYNDAATHEWRRRISYSEFGRSVNLDVVPDYEDDTNYMSCEDADDDDDEASPLSFLVNEA</sequence>
<dbReference type="SUPFAM" id="SSF49899">
    <property type="entry name" value="Concanavalin A-like lectins/glucanases"/>
    <property type="match status" value="1"/>
</dbReference>
<reference evidence="7 8" key="1">
    <citation type="submission" date="2014-11" db="EMBL/GenBank/DDBJ databases">
        <title>Genetic blueprint of the zoonotic pathogen Toxocara canis.</title>
        <authorList>
            <person name="Zhu X.-Q."/>
            <person name="Korhonen P.K."/>
            <person name="Cai H."/>
            <person name="Young N.D."/>
            <person name="Nejsum P."/>
            <person name="von Samson-Himmelstjerna G."/>
            <person name="Boag P.R."/>
            <person name="Tan P."/>
            <person name="Li Q."/>
            <person name="Min J."/>
            <person name="Yang Y."/>
            <person name="Wang X."/>
            <person name="Fang X."/>
            <person name="Hall R.S."/>
            <person name="Hofmann A."/>
            <person name="Sternberg P.W."/>
            <person name="Jex A.R."/>
            <person name="Gasser R.B."/>
        </authorList>
    </citation>
    <scope>NUCLEOTIDE SEQUENCE [LARGE SCALE GENOMIC DNA]</scope>
    <source>
        <strain evidence="7">PN_DK_2014</strain>
    </source>
</reference>
<dbReference type="Proteomes" id="UP000031036">
    <property type="component" value="Unassembled WGS sequence"/>
</dbReference>
<proteinExistence type="predicted"/>
<dbReference type="EMBL" id="JPKZ01000540">
    <property type="protein sequence ID" value="KHN86624.1"/>
    <property type="molecule type" value="Genomic_DNA"/>
</dbReference>
<dbReference type="PANTHER" id="PTHR24046">
    <property type="entry name" value="SIGNAL PEPTIDE, CUB AND EGF-LIKE DOMAIN-CONTAINING"/>
    <property type="match status" value="1"/>
</dbReference>
<keyword evidence="8" id="KW-1185">Reference proteome</keyword>
<dbReference type="SUPFAM" id="SSF57196">
    <property type="entry name" value="EGF/Laminin"/>
    <property type="match status" value="1"/>
</dbReference>
<dbReference type="Gene3D" id="2.10.25.10">
    <property type="entry name" value="Laminin"/>
    <property type="match status" value="2"/>
</dbReference>
<keyword evidence="2 3" id="KW-1015">Disulfide bond</keyword>